<dbReference type="InterPro" id="IPR028081">
    <property type="entry name" value="Leu-bd"/>
</dbReference>
<dbReference type="AlphaFoldDB" id="A0A7Z2GJM6"/>
<evidence type="ECO:0000259" key="4">
    <source>
        <dbReference type="Pfam" id="PF13458"/>
    </source>
</evidence>
<gene>
    <name evidence="5" type="ORF">FAZ98_14525</name>
</gene>
<comment type="similarity">
    <text evidence="1">Belongs to the leucine-binding protein family.</text>
</comment>
<feature type="chain" id="PRO_5031573237" evidence="3">
    <location>
        <begin position="33"/>
        <end position="397"/>
    </location>
</feature>
<sequence>MSSTKRRLRAAWGRRALALAALTAFTALTALSALTAQEVRAVQAEPPAPLTLGALLPLSGPNAEYGQTFGSGADLAVAHVNADKLLKEPLALRYEDSQALPMQGVLGMNKLVNVYETPFVLTGFTGVSKAIAPLARRSKTVAVNGGGVGPDLAQLGPYFWNVIPLANSEVRAIVPYLVTQKHLKRFVLIYVDDPLGQSINQELAQDLPPAGGQLVSSFAVPAAAQQFGGVVARVRDARPDLIFIASYGAQQSQIVKQLRDNGVNQQLASYSAFSIPAINALPEAKGALYTTQRFDWNAPDKLTQRFVADYRAKYGRKPTAYAANYYNAVRLFAMLAARLEAQGEPVTGANLLAARNAMQHFDLVGGSVSFDANGTVRAPIQINEIDGAGGTVVSTTQ</sequence>
<evidence type="ECO:0000313" key="5">
    <source>
        <dbReference type="EMBL" id="QGZ63042.1"/>
    </source>
</evidence>
<evidence type="ECO:0000256" key="3">
    <source>
        <dbReference type="SAM" id="SignalP"/>
    </source>
</evidence>
<accession>A0A7Z2GJM6</accession>
<feature type="signal peptide" evidence="3">
    <location>
        <begin position="1"/>
        <end position="32"/>
    </location>
</feature>
<name>A0A7Z2GJM6_9BURK</name>
<dbReference type="EMBL" id="CP046914">
    <property type="protein sequence ID" value="QGZ63042.1"/>
    <property type="molecule type" value="Genomic_DNA"/>
</dbReference>
<dbReference type="InterPro" id="IPR051010">
    <property type="entry name" value="BCAA_transport"/>
</dbReference>
<dbReference type="KEGG" id="pacs:FAZ98_14525"/>
<dbReference type="PANTHER" id="PTHR30483:SF6">
    <property type="entry name" value="PERIPLASMIC BINDING PROTEIN OF ABC TRANSPORTER FOR NATURAL AMINO ACIDS"/>
    <property type="match status" value="1"/>
</dbReference>
<proteinExistence type="inferred from homology"/>
<dbReference type="OrthoDB" id="9783240at2"/>
<keyword evidence="2 3" id="KW-0732">Signal</keyword>
<evidence type="ECO:0000256" key="2">
    <source>
        <dbReference type="ARBA" id="ARBA00022729"/>
    </source>
</evidence>
<keyword evidence="6" id="KW-1185">Reference proteome</keyword>
<dbReference type="SUPFAM" id="SSF53822">
    <property type="entry name" value="Periplasmic binding protein-like I"/>
    <property type="match status" value="1"/>
</dbReference>
<feature type="domain" description="Leucine-binding protein" evidence="4">
    <location>
        <begin position="49"/>
        <end position="386"/>
    </location>
</feature>
<protein>
    <submittedName>
        <fullName evidence="5">ABC transporter substrate-binding protein</fullName>
    </submittedName>
</protein>
<dbReference type="InterPro" id="IPR028082">
    <property type="entry name" value="Peripla_BP_I"/>
</dbReference>
<organism evidence="5 6">
    <name type="scientific">Paraburkholderia acidisoli</name>
    <dbReference type="NCBI Taxonomy" id="2571748"/>
    <lineage>
        <taxon>Bacteria</taxon>
        <taxon>Pseudomonadati</taxon>
        <taxon>Pseudomonadota</taxon>
        <taxon>Betaproteobacteria</taxon>
        <taxon>Burkholderiales</taxon>
        <taxon>Burkholderiaceae</taxon>
        <taxon>Paraburkholderia</taxon>
    </lineage>
</organism>
<dbReference type="PANTHER" id="PTHR30483">
    <property type="entry name" value="LEUCINE-SPECIFIC-BINDING PROTEIN"/>
    <property type="match status" value="1"/>
</dbReference>
<evidence type="ECO:0000313" key="6">
    <source>
        <dbReference type="Proteomes" id="UP000433577"/>
    </source>
</evidence>
<dbReference type="RefSeq" id="WP_158952036.1">
    <property type="nucleotide sequence ID" value="NZ_CP046914.1"/>
</dbReference>
<dbReference type="Gene3D" id="3.40.50.2300">
    <property type="match status" value="2"/>
</dbReference>
<dbReference type="Pfam" id="PF13458">
    <property type="entry name" value="Peripla_BP_6"/>
    <property type="match status" value="1"/>
</dbReference>
<evidence type="ECO:0000256" key="1">
    <source>
        <dbReference type="ARBA" id="ARBA00010062"/>
    </source>
</evidence>
<dbReference type="Proteomes" id="UP000433577">
    <property type="component" value="Chromosome 2"/>
</dbReference>
<reference evidence="5 6" key="1">
    <citation type="submission" date="2019-12" db="EMBL/GenBank/DDBJ databases">
        <title>Paraburkholderia acidiphila 7Q-K02 sp. nov and Paraburkholderia acidisoli DHF22 sp. nov., two strains isolated from forest soil.</title>
        <authorList>
            <person name="Gao Z."/>
            <person name="Qiu L."/>
        </authorList>
    </citation>
    <scope>NUCLEOTIDE SEQUENCE [LARGE SCALE GENOMIC DNA]</scope>
    <source>
        <strain evidence="5 6">DHF22</strain>
    </source>
</reference>